<dbReference type="SUPFAM" id="SSF56235">
    <property type="entry name" value="N-terminal nucleophile aminohydrolases (Ntn hydrolases)"/>
    <property type="match status" value="1"/>
</dbReference>
<dbReference type="RefSeq" id="WP_009492525.1">
    <property type="nucleotide sequence ID" value="NZ_CP141048.1"/>
</dbReference>
<dbReference type="AlphaFoldDB" id="I4YL33"/>
<dbReference type="PATRIC" id="fig|864069.3.peg.5799"/>
<dbReference type="EMBL" id="JH660647">
    <property type="protein sequence ID" value="EIM24675.1"/>
    <property type="molecule type" value="Genomic_DNA"/>
</dbReference>
<organism evidence="1 2">
    <name type="scientific">Microvirga lotononidis</name>
    <dbReference type="NCBI Taxonomy" id="864069"/>
    <lineage>
        <taxon>Bacteria</taxon>
        <taxon>Pseudomonadati</taxon>
        <taxon>Pseudomonadota</taxon>
        <taxon>Alphaproteobacteria</taxon>
        <taxon>Hyphomicrobiales</taxon>
        <taxon>Methylobacteriaceae</taxon>
        <taxon>Microvirga</taxon>
    </lineage>
</organism>
<dbReference type="HOGENOM" id="CLU_068244_1_0_5"/>
<reference evidence="1 2" key="1">
    <citation type="submission" date="2012-02" db="EMBL/GenBank/DDBJ databases">
        <title>Improved High-Quality Draft sequence of Microvirga sp. WSM3557.</title>
        <authorList>
            <consortium name="US DOE Joint Genome Institute"/>
            <person name="Lucas S."/>
            <person name="Han J."/>
            <person name="Lapidus A."/>
            <person name="Cheng J.-F."/>
            <person name="Goodwin L."/>
            <person name="Pitluck S."/>
            <person name="Peters L."/>
            <person name="Zhang X."/>
            <person name="Detter J.C."/>
            <person name="Han C."/>
            <person name="Tapia R."/>
            <person name="Land M."/>
            <person name="Hauser L."/>
            <person name="Kyrpides N."/>
            <person name="Ivanova N."/>
            <person name="Pagani I."/>
            <person name="Brau L."/>
            <person name="Yates R."/>
            <person name="O'Hara G."/>
            <person name="Rui T."/>
            <person name="Howieson J."/>
            <person name="Reeve W."/>
            <person name="Woyke T."/>
        </authorList>
    </citation>
    <scope>NUCLEOTIDE SEQUENCE [LARGE SCALE GENOMIC DNA]</scope>
    <source>
        <strain evidence="1 2">WSM3557</strain>
    </source>
</reference>
<dbReference type="Gene3D" id="3.60.20.10">
    <property type="entry name" value="Glutamine Phosphoribosylpyrophosphate, subunit 1, domain 1"/>
    <property type="match status" value="1"/>
</dbReference>
<proteinExistence type="predicted"/>
<protein>
    <recommendedName>
        <fullName evidence="3">Pilus assembly protein</fullName>
    </recommendedName>
</protein>
<evidence type="ECO:0000313" key="1">
    <source>
        <dbReference type="EMBL" id="EIM24675.1"/>
    </source>
</evidence>
<dbReference type="OrthoDB" id="9790012at2"/>
<dbReference type="Pfam" id="PF06267">
    <property type="entry name" value="DUF1028"/>
    <property type="match status" value="1"/>
</dbReference>
<dbReference type="InterPro" id="IPR010430">
    <property type="entry name" value="DUF1028"/>
</dbReference>
<gene>
    <name evidence="1" type="ORF">MicloDRAFT_00053900</name>
</gene>
<accession>I4YL33</accession>
<evidence type="ECO:0000313" key="2">
    <source>
        <dbReference type="Proteomes" id="UP000003947"/>
    </source>
</evidence>
<dbReference type="eggNOG" id="COG3342">
    <property type="taxonomic scope" value="Bacteria"/>
</dbReference>
<dbReference type="PANTHER" id="PTHR39328">
    <property type="entry name" value="BLL2871 PROTEIN"/>
    <property type="match status" value="1"/>
</dbReference>
<name>I4YL33_9HYPH</name>
<evidence type="ECO:0008006" key="3">
    <source>
        <dbReference type="Google" id="ProtNLM"/>
    </source>
</evidence>
<dbReference type="InterPro" id="IPR029055">
    <property type="entry name" value="Ntn_hydrolases_N"/>
</dbReference>
<dbReference type="PANTHER" id="PTHR39328:SF1">
    <property type="entry name" value="BLL2871 PROTEIN"/>
    <property type="match status" value="1"/>
</dbReference>
<dbReference type="Proteomes" id="UP000003947">
    <property type="component" value="Unassembled WGS sequence"/>
</dbReference>
<sequence>MTWSIIAKDPETGAFGVAVTTKFFAVGALCPYGAARIGALATQALVNPLYGTDGVRLLAEGRSAEEIVAILTAQDPGRGSRQLQVIDRDGRTAAHTGSDCIDWCGHLTDEGVSVAGNMLAGPTVIEATLETYGRRRDLPFADRLMTALDAGQAEGGDKRGKQSAAIKIWHDEPYPMLDLRVDDHAEPLDELRRLYGIAHERFLAFMDAMATRGNPGGITDRSWIDERAREYQERRAASSRR</sequence>
<dbReference type="STRING" id="864069.MicloDRAFT_00053900"/>
<keyword evidence="2" id="KW-1185">Reference proteome</keyword>